<accession>A0A5B7EKH0</accession>
<evidence type="ECO:0000256" key="1">
    <source>
        <dbReference type="SAM" id="MobiDB-lite"/>
    </source>
</evidence>
<evidence type="ECO:0000313" key="2">
    <source>
        <dbReference type="EMBL" id="MPC34702.1"/>
    </source>
</evidence>
<feature type="region of interest" description="Disordered" evidence="1">
    <location>
        <begin position="91"/>
        <end position="110"/>
    </location>
</feature>
<sequence>MCCTRRAETVTLQGRPPCGTWRGLGFWCQCQELGCPGDICTTSRASQHRRLHYLCQTSPCLGCPIPSPRVNMFSSSPQPPTHHDLHLCTHATSTTTRAPPSPPPSPPRPPRFTRLVNFLLAYLRNVSRLIAVNL</sequence>
<gene>
    <name evidence="2" type="ORF">E2C01_028100</name>
</gene>
<feature type="compositionally biased region" description="Pro residues" evidence="1">
    <location>
        <begin position="99"/>
        <end position="110"/>
    </location>
</feature>
<dbReference type="Proteomes" id="UP000324222">
    <property type="component" value="Unassembled WGS sequence"/>
</dbReference>
<proteinExistence type="predicted"/>
<dbReference type="AlphaFoldDB" id="A0A5B7EKH0"/>
<keyword evidence="3" id="KW-1185">Reference proteome</keyword>
<reference evidence="2 3" key="1">
    <citation type="submission" date="2019-05" db="EMBL/GenBank/DDBJ databases">
        <title>Another draft genome of Portunus trituberculatus and its Hox gene families provides insights of decapod evolution.</title>
        <authorList>
            <person name="Jeong J.-H."/>
            <person name="Song I."/>
            <person name="Kim S."/>
            <person name="Choi T."/>
            <person name="Kim D."/>
            <person name="Ryu S."/>
            <person name="Kim W."/>
        </authorList>
    </citation>
    <scope>NUCLEOTIDE SEQUENCE [LARGE SCALE GENOMIC DNA]</scope>
    <source>
        <tissue evidence="2">Muscle</tissue>
    </source>
</reference>
<comment type="caution">
    <text evidence="2">The sequence shown here is derived from an EMBL/GenBank/DDBJ whole genome shotgun (WGS) entry which is preliminary data.</text>
</comment>
<dbReference type="EMBL" id="VSRR010003108">
    <property type="protein sequence ID" value="MPC34702.1"/>
    <property type="molecule type" value="Genomic_DNA"/>
</dbReference>
<name>A0A5B7EKH0_PORTR</name>
<organism evidence="2 3">
    <name type="scientific">Portunus trituberculatus</name>
    <name type="common">Swimming crab</name>
    <name type="synonym">Neptunus trituberculatus</name>
    <dbReference type="NCBI Taxonomy" id="210409"/>
    <lineage>
        <taxon>Eukaryota</taxon>
        <taxon>Metazoa</taxon>
        <taxon>Ecdysozoa</taxon>
        <taxon>Arthropoda</taxon>
        <taxon>Crustacea</taxon>
        <taxon>Multicrustacea</taxon>
        <taxon>Malacostraca</taxon>
        <taxon>Eumalacostraca</taxon>
        <taxon>Eucarida</taxon>
        <taxon>Decapoda</taxon>
        <taxon>Pleocyemata</taxon>
        <taxon>Brachyura</taxon>
        <taxon>Eubrachyura</taxon>
        <taxon>Portunoidea</taxon>
        <taxon>Portunidae</taxon>
        <taxon>Portuninae</taxon>
        <taxon>Portunus</taxon>
    </lineage>
</organism>
<evidence type="ECO:0000313" key="3">
    <source>
        <dbReference type="Proteomes" id="UP000324222"/>
    </source>
</evidence>
<protein>
    <submittedName>
        <fullName evidence="2">Uncharacterized protein</fullName>
    </submittedName>
</protein>